<evidence type="ECO:0000313" key="2">
    <source>
        <dbReference type="Proteomes" id="UP000199598"/>
    </source>
</evidence>
<dbReference type="Proteomes" id="UP000199598">
    <property type="component" value="Unassembled WGS sequence"/>
</dbReference>
<reference evidence="1 2" key="1">
    <citation type="submission" date="2016-10" db="EMBL/GenBank/DDBJ databases">
        <authorList>
            <person name="Varghese N."/>
            <person name="Submissions S."/>
        </authorList>
    </citation>
    <scope>NUCLEOTIDE SEQUENCE [LARGE SCALE GENOMIC DNA]</scope>
    <source>
        <strain evidence="1 2">DSM 16392</strain>
    </source>
</reference>
<evidence type="ECO:0008006" key="3">
    <source>
        <dbReference type="Google" id="ProtNLM"/>
    </source>
</evidence>
<dbReference type="Pfam" id="PF04985">
    <property type="entry name" value="Phage_tube"/>
    <property type="match status" value="1"/>
</dbReference>
<protein>
    <recommendedName>
        <fullName evidence="3">Phage major tail tube protein</fullName>
    </recommendedName>
</protein>
<comment type="caution">
    <text evidence="1">The sequence shown here is derived from an EMBL/GenBank/DDBJ whole genome shotgun (WGS) entry which is preliminary data.</text>
</comment>
<name>A0A1I4DYU8_9HYPH</name>
<dbReference type="EMBL" id="FOSK01000013">
    <property type="protein sequence ID" value="SFK98163.1"/>
    <property type="molecule type" value="Genomic_DNA"/>
</dbReference>
<proteinExistence type="predicted"/>
<gene>
    <name evidence="1" type="ORF">SAMN04488518_11345</name>
</gene>
<sequence length="168" mass="18590">MKETPQYILRNCTIFVDRDSKVGNASEITIPKLTVKTESMRNAGMIKERDVVLGYEKLEMSFKMTAFDPETLKLFGLAAGVEKDFLATGALVDEDGTSHSATCYMRGFLREVDAGGWKPGDKSETDYQVSVHSMKLEINGASIVEMDDFDVKIGGVSQYDSIRSALQL</sequence>
<accession>A0A1I4DYU8</accession>
<keyword evidence="2" id="KW-1185">Reference proteome</keyword>
<dbReference type="RefSeq" id="WP_093522602.1">
    <property type="nucleotide sequence ID" value="NZ_FOSK01000013.1"/>
</dbReference>
<evidence type="ECO:0000313" key="1">
    <source>
        <dbReference type="EMBL" id="SFK98163.1"/>
    </source>
</evidence>
<dbReference type="InterPro" id="IPR006498">
    <property type="entry name" value="Tail_tube"/>
</dbReference>
<organism evidence="1 2">
    <name type="scientific">Pseudovibrio ascidiaceicola</name>
    <dbReference type="NCBI Taxonomy" id="285279"/>
    <lineage>
        <taxon>Bacteria</taxon>
        <taxon>Pseudomonadati</taxon>
        <taxon>Pseudomonadota</taxon>
        <taxon>Alphaproteobacteria</taxon>
        <taxon>Hyphomicrobiales</taxon>
        <taxon>Stappiaceae</taxon>
        <taxon>Pseudovibrio</taxon>
    </lineage>
</organism>